<dbReference type="AlphaFoldDB" id="A0A0F9L6B2"/>
<feature type="domain" description="FTP" evidence="6">
    <location>
        <begin position="95"/>
        <end position="137"/>
    </location>
</feature>
<evidence type="ECO:0000256" key="5">
    <source>
        <dbReference type="ARBA" id="ARBA00023049"/>
    </source>
</evidence>
<proteinExistence type="predicted"/>
<gene>
    <name evidence="7" type="ORF">LCGC14_1617890</name>
</gene>
<keyword evidence="1" id="KW-0645">Protease</keyword>
<keyword evidence="3" id="KW-0378">Hydrolase</keyword>
<evidence type="ECO:0000313" key="7">
    <source>
        <dbReference type="EMBL" id="KKM23175.1"/>
    </source>
</evidence>
<dbReference type="Pfam" id="PF07504">
    <property type="entry name" value="FTP"/>
    <property type="match status" value="1"/>
</dbReference>
<feature type="non-terminal residue" evidence="7">
    <location>
        <position position="139"/>
    </location>
</feature>
<evidence type="ECO:0000259" key="6">
    <source>
        <dbReference type="Pfam" id="PF07504"/>
    </source>
</evidence>
<accession>A0A0F9L6B2</accession>
<keyword evidence="5" id="KW-0482">Metalloprotease</keyword>
<keyword evidence="4" id="KW-0862">Zinc</keyword>
<evidence type="ECO:0000256" key="3">
    <source>
        <dbReference type="ARBA" id="ARBA00022801"/>
    </source>
</evidence>
<name>A0A0F9L6B2_9ZZZZ</name>
<reference evidence="7" key="1">
    <citation type="journal article" date="2015" name="Nature">
        <title>Complex archaea that bridge the gap between prokaryotes and eukaryotes.</title>
        <authorList>
            <person name="Spang A."/>
            <person name="Saw J.H."/>
            <person name="Jorgensen S.L."/>
            <person name="Zaremba-Niedzwiedzka K."/>
            <person name="Martijn J."/>
            <person name="Lind A.E."/>
            <person name="van Eijk R."/>
            <person name="Schleper C."/>
            <person name="Guy L."/>
            <person name="Ettema T.J."/>
        </authorList>
    </citation>
    <scope>NUCLEOTIDE SEQUENCE</scope>
</reference>
<comment type="caution">
    <text evidence="7">The sequence shown here is derived from an EMBL/GenBank/DDBJ whole genome shotgun (WGS) entry which is preliminary data.</text>
</comment>
<dbReference type="GO" id="GO:0008237">
    <property type="term" value="F:metallopeptidase activity"/>
    <property type="evidence" value="ECO:0007669"/>
    <property type="project" value="UniProtKB-KW"/>
</dbReference>
<dbReference type="InterPro" id="IPR011096">
    <property type="entry name" value="FTP_domain"/>
</dbReference>
<dbReference type="EMBL" id="LAZR01013184">
    <property type="protein sequence ID" value="KKM23175.1"/>
    <property type="molecule type" value="Genomic_DNA"/>
</dbReference>
<dbReference type="GO" id="GO:0046872">
    <property type="term" value="F:metal ion binding"/>
    <property type="evidence" value="ECO:0007669"/>
    <property type="project" value="UniProtKB-KW"/>
</dbReference>
<dbReference type="Gene3D" id="3.10.450.490">
    <property type="match status" value="1"/>
</dbReference>
<sequence length="139" mass="16194">MCSNLSYVNICFYLRSLSLFLLIYHSSNTIAQDAQFPRMTDSIYMASGIINIAEYVDKNGWIKFKPGLCFSDSTFFKDHKQKFGLGPMDDIVLKSFIRDNLGYSHYRYYQRYKKVKVEFSEIILHSLDGKLKKSSGRLL</sequence>
<evidence type="ECO:0000256" key="1">
    <source>
        <dbReference type="ARBA" id="ARBA00022670"/>
    </source>
</evidence>
<organism evidence="7">
    <name type="scientific">marine sediment metagenome</name>
    <dbReference type="NCBI Taxonomy" id="412755"/>
    <lineage>
        <taxon>unclassified sequences</taxon>
        <taxon>metagenomes</taxon>
        <taxon>ecological metagenomes</taxon>
    </lineage>
</organism>
<evidence type="ECO:0000256" key="2">
    <source>
        <dbReference type="ARBA" id="ARBA00022723"/>
    </source>
</evidence>
<protein>
    <recommendedName>
        <fullName evidence="6">FTP domain-containing protein</fullName>
    </recommendedName>
</protein>
<dbReference type="GO" id="GO:0006508">
    <property type="term" value="P:proteolysis"/>
    <property type="evidence" value="ECO:0007669"/>
    <property type="project" value="UniProtKB-KW"/>
</dbReference>
<keyword evidence="2" id="KW-0479">Metal-binding</keyword>
<evidence type="ECO:0000256" key="4">
    <source>
        <dbReference type="ARBA" id="ARBA00022833"/>
    </source>
</evidence>